<dbReference type="InterPro" id="IPR001789">
    <property type="entry name" value="Sig_transdc_resp-reg_receiver"/>
</dbReference>
<dbReference type="Pfam" id="PF13426">
    <property type="entry name" value="PAS_9"/>
    <property type="match status" value="1"/>
</dbReference>
<dbReference type="Pfam" id="PF00512">
    <property type="entry name" value="HisKA"/>
    <property type="match status" value="1"/>
</dbReference>
<dbReference type="SUPFAM" id="SSF47384">
    <property type="entry name" value="Homodimeric domain of signal transducing histidine kinase"/>
    <property type="match status" value="1"/>
</dbReference>
<feature type="domain" description="Histidine kinase" evidence="10">
    <location>
        <begin position="560"/>
        <end position="784"/>
    </location>
</feature>
<feature type="domain" description="Response regulatory" evidence="11">
    <location>
        <begin position="798"/>
        <end position="918"/>
    </location>
</feature>
<dbReference type="InterPro" id="IPR000014">
    <property type="entry name" value="PAS"/>
</dbReference>
<feature type="modified residue" description="4-aspartylphosphate" evidence="8">
    <location>
        <position position="852"/>
    </location>
</feature>
<dbReference type="Pfam" id="PF00072">
    <property type="entry name" value="Response_reg"/>
    <property type="match status" value="2"/>
</dbReference>
<evidence type="ECO:0000256" key="8">
    <source>
        <dbReference type="PROSITE-ProRule" id="PRU00169"/>
    </source>
</evidence>
<dbReference type="InterPro" id="IPR011006">
    <property type="entry name" value="CheY-like_superfamily"/>
</dbReference>
<dbReference type="RefSeq" id="WP_256192253.1">
    <property type="nucleotide sequence ID" value="NZ_CATZHN010000024.1"/>
</dbReference>
<dbReference type="Proteomes" id="UP001524473">
    <property type="component" value="Unassembled WGS sequence"/>
</dbReference>
<dbReference type="CDD" id="cd00082">
    <property type="entry name" value="HisKA"/>
    <property type="match status" value="1"/>
</dbReference>
<dbReference type="PANTHER" id="PTHR45339:SF1">
    <property type="entry name" value="HYBRID SIGNAL TRANSDUCTION HISTIDINE KINASE J"/>
    <property type="match status" value="1"/>
</dbReference>
<dbReference type="SUPFAM" id="SSF55785">
    <property type="entry name" value="PYP-like sensor domain (PAS domain)"/>
    <property type="match status" value="4"/>
</dbReference>
<protein>
    <recommendedName>
        <fullName evidence="3">Stage 0 sporulation protein A homolog</fullName>
        <ecNumber evidence="2">2.7.13.3</ecNumber>
    </recommendedName>
</protein>
<dbReference type="Gene3D" id="1.10.287.130">
    <property type="match status" value="1"/>
</dbReference>
<dbReference type="Gene3D" id="3.30.450.20">
    <property type="entry name" value="PAS domain"/>
    <property type="match status" value="2"/>
</dbReference>
<evidence type="ECO:0000256" key="1">
    <source>
        <dbReference type="ARBA" id="ARBA00000085"/>
    </source>
</evidence>
<dbReference type="PROSITE" id="PS50109">
    <property type="entry name" value="HIS_KIN"/>
    <property type="match status" value="1"/>
</dbReference>
<dbReference type="CDD" id="cd17546">
    <property type="entry name" value="REC_hyHK_CKI1_RcsC-like"/>
    <property type="match status" value="2"/>
</dbReference>
<keyword evidence="9" id="KW-0175">Coiled coil</keyword>
<dbReference type="NCBIfam" id="TIGR00229">
    <property type="entry name" value="sensory_box"/>
    <property type="match status" value="1"/>
</dbReference>
<gene>
    <name evidence="12" type="ORF">NE695_14675</name>
</gene>
<dbReference type="InterPro" id="IPR003594">
    <property type="entry name" value="HATPase_dom"/>
</dbReference>
<comment type="catalytic activity">
    <reaction evidence="1">
        <text>ATP + protein L-histidine = ADP + protein N-phospho-L-histidine.</text>
        <dbReference type="EC" id="2.7.13.3"/>
    </reaction>
</comment>
<feature type="coiled-coil region" evidence="9">
    <location>
        <begin position="523"/>
        <end position="550"/>
    </location>
</feature>
<keyword evidence="5" id="KW-0808">Transferase</keyword>
<dbReference type="Pfam" id="PF02518">
    <property type="entry name" value="HATPase_c"/>
    <property type="match status" value="1"/>
</dbReference>
<dbReference type="SUPFAM" id="SSF52172">
    <property type="entry name" value="CheY-like"/>
    <property type="match status" value="2"/>
</dbReference>
<evidence type="ECO:0000256" key="3">
    <source>
        <dbReference type="ARBA" id="ARBA00018672"/>
    </source>
</evidence>
<reference evidence="12 13" key="1">
    <citation type="submission" date="2022-06" db="EMBL/GenBank/DDBJ databases">
        <title>Isolation of gut microbiota from human fecal samples.</title>
        <authorList>
            <person name="Pamer E.G."/>
            <person name="Barat B."/>
            <person name="Waligurski E."/>
            <person name="Medina S."/>
            <person name="Paddock L."/>
            <person name="Mostad J."/>
        </authorList>
    </citation>
    <scope>NUCLEOTIDE SEQUENCE [LARGE SCALE GENOMIC DNA]</scope>
    <source>
        <strain evidence="12 13">DFI.9.73</strain>
    </source>
</reference>
<dbReference type="CDD" id="cd16922">
    <property type="entry name" value="HATPase_EvgS-ArcB-TorS-like"/>
    <property type="match status" value="1"/>
</dbReference>
<evidence type="ECO:0000313" key="13">
    <source>
        <dbReference type="Proteomes" id="UP001524473"/>
    </source>
</evidence>
<dbReference type="SMART" id="SM00387">
    <property type="entry name" value="HATPase_c"/>
    <property type="match status" value="1"/>
</dbReference>
<evidence type="ECO:0000256" key="9">
    <source>
        <dbReference type="SAM" id="Coils"/>
    </source>
</evidence>
<dbReference type="InterPro" id="IPR004358">
    <property type="entry name" value="Sig_transdc_His_kin-like_C"/>
</dbReference>
<accession>A0ABT1S2I9</accession>
<dbReference type="SUPFAM" id="SSF55874">
    <property type="entry name" value="ATPase domain of HSP90 chaperone/DNA topoisomerase II/histidine kinase"/>
    <property type="match status" value="1"/>
</dbReference>
<dbReference type="PROSITE" id="PS50110">
    <property type="entry name" value="RESPONSE_REGULATORY"/>
    <property type="match status" value="2"/>
</dbReference>
<dbReference type="InterPro" id="IPR036097">
    <property type="entry name" value="HisK_dim/P_sf"/>
</dbReference>
<keyword evidence="5" id="KW-0418">Kinase</keyword>
<evidence type="ECO:0000256" key="7">
    <source>
        <dbReference type="ARBA" id="ARBA00024867"/>
    </source>
</evidence>
<keyword evidence="4 8" id="KW-0597">Phosphoprotein</keyword>
<dbReference type="InterPro" id="IPR003661">
    <property type="entry name" value="HisK_dim/P_dom"/>
</dbReference>
<dbReference type="EC" id="2.7.13.3" evidence="2"/>
<sequence>MLNETEEKVRRLEKQAAADYEYSTLMRLLSVSVSKHLLDEHFTLIWANSFFYDLIGYSQEEFNTRFHNRPDEYFYNNPEGFQLLAKSVMCALVKGENGNSVYLPLIHPDRGAYWVKLQAAFTDEYIDGLRVAYTTLTDVTEMMQARQEFEKLTHEQDMLMSALNVSVSKHLIDEHYTCVRANEYYYRLIGYSKEKYEKLFHNHPDEYYRNNPEGWELLTQKVNEVLTQGGDQYELIVPMKYEDGSTYWVKLFSYFTEEYIDGCRTSYTVMTDVTELVKTKNEQEMLMQAMKVSVSRHLVDKHFTVVEANDFYYELIGYTREEYEAAFHNHCNEYFKTNEGSWEKIHSRIEEMYAAGKTSYELFVPLKLPDGSTNWVKMTGFFTDEYQDGMQLAYTTMVDVTELMQIQQEKAVAYDNIPGFIVKHRILKDKIVMIGASDGITDVFNVDLDHLESFDVYAALEPESGAIIKANHPRFRKGEPFEGTLRMKDRNDRVRWFQIRSTCTDSIADDPVYLTVFIDATDVTELREMQKQLTEQKAALQDALTAAEHANRAKSDFLSRMSHDIRTPMNAVLGMTKIGKKYVNNPERVMDCFQKIDVSSKLLIDLINEVLDMSKVESGQILLAEEEVNLAELVQGVVTMVQPLFQDKSLRFNTYVSGVIHETVVSDVQRLQQLVMNLLSNAVKYTSEGGSVSLEIRENPIGGTDTAHYEFIVSDTGIGMKPEFLSHVFDPFERAEDVKIQAVQGTGLGLSICKKIAEQMGGTIEVESEYGKGSKFIVSVYLKVQEEKIDDGELAGLPVLVVDDDVVVCDNTCERLEELGMIAEGVGDGRAALAKVVEAHAAFQDYFAVILDYRMPDLNGVETTRLIREKVGNDLPIIMLSAYDLSEQMETAKEAGANGFITKPLFRSRLAYKLKQFINGAAEEERLVAGPLIGGSYEGRRILLVEDNAMNREIAVEILSETGVAVDTAENGQIAVNLVKDAPAGTYDLIFMDMQMPVMDGCTAAEHIRALKREDAKTLPIIAMTANAFADDRQKTKDAGMNGHLAKPIDMDQLRLVLEKWL</sequence>
<comment type="function">
    <text evidence="7">May play the central regulatory role in sporulation. It may be an element of the effector pathway responsible for the activation of sporulation genes in response to nutritional stress. Spo0A may act in concert with spo0H (a sigma factor) to control the expression of some genes that are critical to the sporulation process.</text>
</comment>
<dbReference type="Gene3D" id="3.40.50.2300">
    <property type="match status" value="2"/>
</dbReference>
<name>A0ABT1S2I9_9FIRM</name>
<dbReference type="PANTHER" id="PTHR45339">
    <property type="entry name" value="HYBRID SIGNAL TRANSDUCTION HISTIDINE KINASE J"/>
    <property type="match status" value="1"/>
</dbReference>
<evidence type="ECO:0000256" key="4">
    <source>
        <dbReference type="ARBA" id="ARBA00022553"/>
    </source>
</evidence>
<dbReference type="InterPro" id="IPR036890">
    <property type="entry name" value="HATPase_C_sf"/>
</dbReference>
<evidence type="ECO:0000259" key="11">
    <source>
        <dbReference type="PROSITE" id="PS50110"/>
    </source>
</evidence>
<dbReference type="Gene3D" id="3.30.565.10">
    <property type="entry name" value="Histidine kinase-like ATPase, C-terminal domain"/>
    <property type="match status" value="1"/>
</dbReference>
<dbReference type="InterPro" id="IPR035965">
    <property type="entry name" value="PAS-like_dom_sf"/>
</dbReference>
<dbReference type="SMART" id="SM00388">
    <property type="entry name" value="HisKA"/>
    <property type="match status" value="1"/>
</dbReference>
<dbReference type="PRINTS" id="PR00344">
    <property type="entry name" value="BCTRLSENSOR"/>
</dbReference>
<evidence type="ECO:0000313" key="12">
    <source>
        <dbReference type="EMBL" id="MCQ4841157.1"/>
    </source>
</evidence>
<dbReference type="SMART" id="SM00448">
    <property type="entry name" value="REC"/>
    <property type="match status" value="2"/>
</dbReference>
<keyword evidence="6" id="KW-0902">Two-component regulatory system</keyword>
<evidence type="ECO:0000256" key="5">
    <source>
        <dbReference type="ARBA" id="ARBA00022777"/>
    </source>
</evidence>
<feature type="modified residue" description="4-aspartylphosphate" evidence="8">
    <location>
        <position position="993"/>
    </location>
</feature>
<comment type="caution">
    <text evidence="12">The sequence shown here is derived from an EMBL/GenBank/DDBJ whole genome shotgun (WGS) entry which is preliminary data.</text>
</comment>
<proteinExistence type="predicted"/>
<evidence type="ECO:0000256" key="6">
    <source>
        <dbReference type="ARBA" id="ARBA00023012"/>
    </source>
</evidence>
<feature type="domain" description="Response regulatory" evidence="11">
    <location>
        <begin position="941"/>
        <end position="1062"/>
    </location>
</feature>
<keyword evidence="13" id="KW-1185">Reference proteome</keyword>
<evidence type="ECO:0000259" key="10">
    <source>
        <dbReference type="PROSITE" id="PS50109"/>
    </source>
</evidence>
<dbReference type="InterPro" id="IPR005467">
    <property type="entry name" value="His_kinase_dom"/>
</dbReference>
<dbReference type="EMBL" id="JANFZH010000039">
    <property type="protein sequence ID" value="MCQ4841157.1"/>
    <property type="molecule type" value="Genomic_DNA"/>
</dbReference>
<organism evidence="12 13">
    <name type="scientific">Neglectibacter timonensis</name>
    <dbReference type="NCBI Taxonomy" id="1776382"/>
    <lineage>
        <taxon>Bacteria</taxon>
        <taxon>Bacillati</taxon>
        <taxon>Bacillota</taxon>
        <taxon>Clostridia</taxon>
        <taxon>Eubacteriales</taxon>
        <taxon>Oscillospiraceae</taxon>
        <taxon>Neglectibacter</taxon>
    </lineage>
</organism>
<evidence type="ECO:0000256" key="2">
    <source>
        <dbReference type="ARBA" id="ARBA00012438"/>
    </source>
</evidence>